<evidence type="ECO:0000259" key="10">
    <source>
        <dbReference type="Pfam" id="PF15412"/>
    </source>
</evidence>
<evidence type="ECO:0000256" key="5">
    <source>
        <dbReference type="ARBA" id="ARBA00023204"/>
    </source>
</evidence>
<evidence type="ECO:0000256" key="4">
    <source>
        <dbReference type="ARBA" id="ARBA00023172"/>
    </source>
</evidence>
<dbReference type="AlphaFoldDB" id="A0A8H5FZG7"/>
<protein>
    <recommendedName>
        <fullName evidence="7">Non-structural maintenance of chromosomes element 4</fullName>
    </recommendedName>
</protein>
<keyword evidence="12" id="KW-1185">Reference proteome</keyword>
<evidence type="ECO:0000313" key="11">
    <source>
        <dbReference type="EMBL" id="KAF5354674.1"/>
    </source>
</evidence>
<dbReference type="InterPro" id="IPR029225">
    <property type="entry name" value="Nse4_Nse3-bd"/>
</dbReference>
<comment type="caution">
    <text evidence="11">The sequence shown here is derived from an EMBL/GenBank/DDBJ whole genome shotgun (WGS) entry which is preliminary data.</text>
</comment>
<evidence type="ECO:0000256" key="7">
    <source>
        <dbReference type="RuleBase" id="RU365071"/>
    </source>
</evidence>
<feature type="region of interest" description="Disordered" evidence="8">
    <location>
        <begin position="171"/>
        <end position="198"/>
    </location>
</feature>
<comment type="subunit">
    <text evidence="7">Component of the SMC5-SMC6 complex.</text>
</comment>
<sequence>MPDVDMEELAFDPDQDLEEKRTLRQDYRKLASKIEGYQGNPASLGIEELREQLDAADKLFQKVMGPSEATLDSHFLLMASNMGAQKARAMKSGTGTFDVDEFIIKLRNFMNGGLKSDAVPAEDDEDESEYNVETSKLDWDRVGRLALAKSRRAPALTFMLGPLSIEQKVRAANKRTRQSKEDFKEDKPANLQNEDIEKSANETTKNVLVLHNILEHHGKTNFFRFVINPHDFAQSVENIFHLSFLIRDGKVAWEVEDSEPVIYCCDPPTDEDFAGGLTKQQLIIEFDEELWEDAIKTFNITKSMIPQRPKEQGPTGNKKWYG</sequence>
<name>A0A8H5FZG7_9AGAR</name>
<dbReference type="Pfam" id="PF08743">
    <property type="entry name" value="Nse4_C"/>
    <property type="match status" value="1"/>
</dbReference>
<dbReference type="GO" id="GO:0006310">
    <property type="term" value="P:DNA recombination"/>
    <property type="evidence" value="ECO:0007669"/>
    <property type="project" value="UniProtKB-UniRule"/>
</dbReference>
<dbReference type="InterPro" id="IPR014854">
    <property type="entry name" value="Nse4_C"/>
</dbReference>
<dbReference type="EMBL" id="JAACJO010000008">
    <property type="protein sequence ID" value="KAF5354674.1"/>
    <property type="molecule type" value="Genomic_DNA"/>
</dbReference>
<keyword evidence="4 7" id="KW-0233">DNA recombination</keyword>
<comment type="subcellular location">
    <subcellularLocation>
        <location evidence="1 7">Nucleus</location>
    </subcellularLocation>
</comment>
<accession>A0A8H5FZG7</accession>
<keyword evidence="5 7" id="KW-0234">DNA repair</keyword>
<dbReference type="PANTHER" id="PTHR16140:SF0">
    <property type="entry name" value="NON-STRUCTURAL MAINTENANCE OF CHROMOSOMES ELEMENT 4"/>
    <property type="match status" value="1"/>
</dbReference>
<feature type="domain" description="Non-structural maintenance of chromosome element 4 C-terminal" evidence="9">
    <location>
        <begin position="220"/>
        <end position="305"/>
    </location>
</feature>
<dbReference type="OrthoDB" id="361242at2759"/>
<keyword evidence="3 7" id="KW-0227">DNA damage</keyword>
<dbReference type="Pfam" id="PF15412">
    <property type="entry name" value="Nse4-Nse3_bdg"/>
    <property type="match status" value="1"/>
</dbReference>
<evidence type="ECO:0000313" key="12">
    <source>
        <dbReference type="Proteomes" id="UP000559027"/>
    </source>
</evidence>
<dbReference type="GO" id="GO:0005634">
    <property type="term" value="C:nucleus"/>
    <property type="evidence" value="ECO:0007669"/>
    <property type="project" value="UniProtKB-SubCell"/>
</dbReference>
<dbReference type="Proteomes" id="UP000559027">
    <property type="component" value="Unassembled WGS sequence"/>
</dbReference>
<evidence type="ECO:0000259" key="9">
    <source>
        <dbReference type="Pfam" id="PF08743"/>
    </source>
</evidence>
<evidence type="ECO:0000256" key="6">
    <source>
        <dbReference type="ARBA" id="ARBA00023242"/>
    </source>
</evidence>
<dbReference type="GO" id="GO:0030915">
    <property type="term" value="C:Smc5-Smc6 complex"/>
    <property type="evidence" value="ECO:0007669"/>
    <property type="project" value="UniProtKB-UniRule"/>
</dbReference>
<evidence type="ECO:0000256" key="2">
    <source>
        <dbReference type="ARBA" id="ARBA00008997"/>
    </source>
</evidence>
<feature type="domain" description="Nse4/EID protein Nse3/MAGE-binding" evidence="10">
    <location>
        <begin position="72"/>
        <end position="127"/>
    </location>
</feature>
<reference evidence="11 12" key="1">
    <citation type="journal article" date="2020" name="ISME J.">
        <title>Uncovering the hidden diversity of litter-decomposition mechanisms in mushroom-forming fungi.</title>
        <authorList>
            <person name="Floudas D."/>
            <person name="Bentzer J."/>
            <person name="Ahren D."/>
            <person name="Johansson T."/>
            <person name="Persson P."/>
            <person name="Tunlid A."/>
        </authorList>
    </citation>
    <scope>NUCLEOTIDE SEQUENCE [LARGE SCALE GENOMIC DNA]</scope>
    <source>
        <strain evidence="11 12">CBS 146.42</strain>
    </source>
</reference>
<gene>
    <name evidence="11" type="ORF">D9756_005397</name>
</gene>
<evidence type="ECO:0000256" key="1">
    <source>
        <dbReference type="ARBA" id="ARBA00004123"/>
    </source>
</evidence>
<feature type="compositionally biased region" description="Basic and acidic residues" evidence="8">
    <location>
        <begin position="178"/>
        <end position="188"/>
    </location>
</feature>
<comment type="similarity">
    <text evidence="2 7">Belongs to the NSE4 family.</text>
</comment>
<evidence type="ECO:0000256" key="3">
    <source>
        <dbReference type="ARBA" id="ARBA00022763"/>
    </source>
</evidence>
<evidence type="ECO:0000256" key="8">
    <source>
        <dbReference type="SAM" id="MobiDB-lite"/>
    </source>
</evidence>
<proteinExistence type="inferred from homology"/>
<comment type="function">
    <text evidence="7">Component of the SMC5-SMC6 complex, that promotes sister chromatid alignment after DNA damage and facilitates double-stranded DNA breaks (DSBs) repair via homologous recombination between sister chromatids.</text>
</comment>
<dbReference type="InterPro" id="IPR027786">
    <property type="entry name" value="Nse4/EID"/>
</dbReference>
<organism evidence="11 12">
    <name type="scientific">Leucocoprinus leucothites</name>
    <dbReference type="NCBI Taxonomy" id="201217"/>
    <lineage>
        <taxon>Eukaryota</taxon>
        <taxon>Fungi</taxon>
        <taxon>Dikarya</taxon>
        <taxon>Basidiomycota</taxon>
        <taxon>Agaricomycotina</taxon>
        <taxon>Agaricomycetes</taxon>
        <taxon>Agaricomycetidae</taxon>
        <taxon>Agaricales</taxon>
        <taxon>Agaricineae</taxon>
        <taxon>Agaricaceae</taxon>
        <taxon>Leucocoprinus</taxon>
    </lineage>
</organism>
<dbReference type="GO" id="GO:0006281">
    <property type="term" value="P:DNA repair"/>
    <property type="evidence" value="ECO:0007669"/>
    <property type="project" value="UniProtKB-UniRule"/>
</dbReference>
<keyword evidence="6 7" id="KW-0539">Nucleus</keyword>
<dbReference type="PANTHER" id="PTHR16140">
    <property type="entry name" value="NON-STRUCTURAL MAINTENANCE OF CHROMOSOMES ELEMENT 4"/>
    <property type="match status" value="1"/>
</dbReference>